<evidence type="ECO:0000313" key="3">
    <source>
        <dbReference type="EMBL" id="ALV28482.1"/>
    </source>
</evidence>
<protein>
    <recommendedName>
        <fullName evidence="5">Vi polysaccharide export protein VexE</fullName>
    </recommendedName>
</protein>
<name>A0A0U3P6P3_9HYPH</name>
<dbReference type="PANTHER" id="PTHR45586:SF14">
    <property type="entry name" value="TETRATRICOPEPTIDE TPR_2 REPEAT PROTEIN"/>
    <property type="match status" value="1"/>
</dbReference>
<proteinExistence type="predicted"/>
<evidence type="ECO:0000256" key="2">
    <source>
        <dbReference type="ARBA" id="ARBA00022803"/>
    </source>
</evidence>
<keyword evidence="1" id="KW-0677">Repeat</keyword>
<gene>
    <name evidence="3" type="ORF">APZ00_16590</name>
</gene>
<dbReference type="PANTHER" id="PTHR45586">
    <property type="entry name" value="TPR REPEAT-CONTAINING PROTEIN PA4667"/>
    <property type="match status" value="1"/>
</dbReference>
<keyword evidence="4" id="KW-1185">Reference proteome</keyword>
<evidence type="ECO:0000313" key="4">
    <source>
        <dbReference type="Proteomes" id="UP000064921"/>
    </source>
</evidence>
<dbReference type="Pfam" id="PF14559">
    <property type="entry name" value="TPR_19"/>
    <property type="match status" value="1"/>
</dbReference>
<dbReference type="SUPFAM" id="SSF48452">
    <property type="entry name" value="TPR-like"/>
    <property type="match status" value="4"/>
</dbReference>
<keyword evidence="2" id="KW-0802">TPR repeat</keyword>
<reference evidence="3 4" key="1">
    <citation type="submission" date="2015-10" db="EMBL/GenBank/DDBJ databases">
        <title>The world's first case of liver abscess caused by Pannonibacter phragmitetus.</title>
        <authorList>
            <person name="Ming D."/>
            <person name="Wang M."/>
            <person name="Zhou Y."/>
            <person name="Jiang T."/>
            <person name="Hu S."/>
        </authorList>
    </citation>
    <scope>NUCLEOTIDE SEQUENCE [LARGE SCALE GENOMIC DNA]</scope>
    <source>
        <strain evidence="3 4">31801</strain>
    </source>
</reference>
<dbReference type="AlphaFoldDB" id="A0A0U3P6P3"/>
<dbReference type="EMBL" id="CP013068">
    <property type="protein sequence ID" value="ALV28482.1"/>
    <property type="molecule type" value="Genomic_DNA"/>
</dbReference>
<dbReference type="Gene3D" id="1.25.40.10">
    <property type="entry name" value="Tetratricopeptide repeat domain"/>
    <property type="match status" value="3"/>
</dbReference>
<accession>A0A0U3P6P3</accession>
<organism evidence="3 4">
    <name type="scientific">Pannonibacter phragmitetus</name>
    <dbReference type="NCBI Taxonomy" id="121719"/>
    <lineage>
        <taxon>Bacteria</taxon>
        <taxon>Pseudomonadati</taxon>
        <taxon>Pseudomonadota</taxon>
        <taxon>Alphaproteobacteria</taxon>
        <taxon>Hyphomicrobiales</taxon>
        <taxon>Stappiaceae</taxon>
        <taxon>Pannonibacter</taxon>
    </lineage>
</organism>
<dbReference type="InterPro" id="IPR051012">
    <property type="entry name" value="CellSynth/LPSAsmb/PSIAsmb"/>
</dbReference>
<sequence>MAIEALMLDQAFTQALAFVEEELLLAPADFWLGCRKGEVLRALHRFAESADWFEALLAEAPGSVDLMYQLSASTLAAGRFERTVSLSRAILDQQPDHLGAWLVLVDALARSGDPEGALAAVDAALALPLDDLHLKLRRGSVLRQLQRFEESAGWLADMRGSAGAAPGLLPVILTELASAQAAAGHLASAIGTLKAAVEDDPGNISLVLSLIQLEIQAFEGAAALARLEVGLAGWPDHAVLRRLLVNLLMSMGRMRDADERLRQFGAGHEDQRRWVDLAFRRFAKVRQDIDELGQGSPAAGLQTFYLLQAEGQLEKSAEIAQDLFAADPSNPVHAANVLHEAIRGNDAIAARQILEKLAASVRQAPAVRLAEAALLRLEGQIEEAAAILSKEFRRYPAGLAQIITLANLALQEGMGTRGAAFLLDCADGLMAQAEGHLPELTSRILRLRFACALGNWPQALDLLETVCPAAPGDMSLLQMKARCLYELEQFDEADCLLDNVLEQAPADRTAIELRKALLLARGDIAGCLDFLEAKVEAGHAPLDTWLMSALCDTGQAERARVLALRHLPGQPASSDWKLERFRKLFLGEVRPVSIPETRARWSRPIPDQDLRGLLYEADWDGPSGPVLQHAQYFAQEALCPPGMDGVTWRRRACRAGHVDQLMSARVLLETVPPAFGRSPAFAMLRERVESRQPTMIVSTHAGARLSVALTVLMKNLAYVTGPRSKTQTQAQGAGEVDVRILHGFDSGRLAADVVRSLREGVSVYFARDFSWTGFHPLGPASSASGILLGRPVMIDDIVPKISQAMKIPVYWFQAQWSGDDIEIDVIRMPDAEEGEPREVWCRRWAQAYLDKIEALLRSDPRNARLNHDLLNYLMVTSHRSVQAGGTQGGIVR</sequence>
<dbReference type="KEGG" id="pphr:APZ00_16590"/>
<evidence type="ECO:0000256" key="1">
    <source>
        <dbReference type="ARBA" id="ARBA00022737"/>
    </source>
</evidence>
<dbReference type="InterPro" id="IPR011990">
    <property type="entry name" value="TPR-like_helical_dom_sf"/>
</dbReference>
<dbReference type="Proteomes" id="UP000064921">
    <property type="component" value="Chromosome"/>
</dbReference>
<dbReference type="RefSeq" id="WP_058899577.1">
    <property type="nucleotide sequence ID" value="NZ_CP013068.1"/>
</dbReference>
<evidence type="ECO:0008006" key="5">
    <source>
        <dbReference type="Google" id="ProtNLM"/>
    </source>
</evidence>
<dbReference type="STRING" id="121719.APZ00_16590"/>